<evidence type="ECO:0000313" key="1">
    <source>
        <dbReference type="EMBL" id="MFC4131006.1"/>
    </source>
</evidence>
<gene>
    <name evidence="1" type="ORF">ACFOZ4_10365</name>
</gene>
<name>A0ABV8LJ72_9ACTN</name>
<sequence length="65" mass="7276">MKLSDFWRRMGESFGPAYARSVAADQVLPQLGQTIDDALRSGVDAIVVWRAVVANYPDRVPSRLR</sequence>
<comment type="caution">
    <text evidence="1">The sequence shown here is derived from an EMBL/GenBank/DDBJ whole genome shotgun (WGS) entry which is preliminary data.</text>
</comment>
<dbReference type="Proteomes" id="UP001595816">
    <property type="component" value="Unassembled WGS sequence"/>
</dbReference>
<evidence type="ECO:0000313" key="2">
    <source>
        <dbReference type="Proteomes" id="UP001595816"/>
    </source>
</evidence>
<dbReference type="InterPro" id="IPR021408">
    <property type="entry name" value="DUF3046"/>
</dbReference>
<dbReference type="Pfam" id="PF11248">
    <property type="entry name" value="DUF3046"/>
    <property type="match status" value="1"/>
</dbReference>
<dbReference type="RefSeq" id="WP_253763652.1">
    <property type="nucleotide sequence ID" value="NZ_JAMZDZ010000001.1"/>
</dbReference>
<protein>
    <submittedName>
        <fullName evidence="1">DUF3046 domain-containing protein</fullName>
    </submittedName>
</protein>
<reference evidence="2" key="1">
    <citation type="journal article" date="2019" name="Int. J. Syst. Evol. Microbiol.">
        <title>The Global Catalogue of Microorganisms (GCM) 10K type strain sequencing project: providing services to taxonomists for standard genome sequencing and annotation.</title>
        <authorList>
            <consortium name="The Broad Institute Genomics Platform"/>
            <consortium name="The Broad Institute Genome Sequencing Center for Infectious Disease"/>
            <person name="Wu L."/>
            <person name="Ma J."/>
        </authorList>
    </citation>
    <scope>NUCLEOTIDE SEQUENCE [LARGE SCALE GENOMIC DNA]</scope>
    <source>
        <strain evidence="2">CGMCC 4.7289</strain>
    </source>
</reference>
<organism evidence="1 2">
    <name type="scientific">Hamadaea flava</name>
    <dbReference type="NCBI Taxonomy" id="1742688"/>
    <lineage>
        <taxon>Bacteria</taxon>
        <taxon>Bacillati</taxon>
        <taxon>Actinomycetota</taxon>
        <taxon>Actinomycetes</taxon>
        <taxon>Micromonosporales</taxon>
        <taxon>Micromonosporaceae</taxon>
        <taxon>Hamadaea</taxon>
    </lineage>
</organism>
<keyword evidence="2" id="KW-1185">Reference proteome</keyword>
<dbReference type="EMBL" id="JBHSAY010000005">
    <property type="protein sequence ID" value="MFC4131006.1"/>
    <property type="molecule type" value="Genomic_DNA"/>
</dbReference>
<proteinExistence type="predicted"/>
<accession>A0ABV8LJ72</accession>